<reference evidence="2 3" key="1">
    <citation type="submission" date="2017-09" db="EMBL/GenBank/DDBJ databases">
        <authorList>
            <person name="Ehlers B."/>
            <person name="Leendertz F.H."/>
        </authorList>
    </citation>
    <scope>NUCLEOTIDE SEQUENCE [LARGE SCALE GENOMIC DNA]</scope>
</reference>
<evidence type="ECO:0000313" key="3">
    <source>
        <dbReference type="Proteomes" id="UP000241090"/>
    </source>
</evidence>
<evidence type="ECO:0000313" key="2">
    <source>
        <dbReference type="EMBL" id="ATW57918.1"/>
    </source>
</evidence>
<organism evidence="2 3">
    <name type="scientific">Pseudomonas phage tabernarius</name>
    <dbReference type="NCBI Taxonomy" id="2048978"/>
    <lineage>
        <taxon>Viruses</taxon>
        <taxon>Duplodnaviria</taxon>
        <taxon>Heunggongvirae</taxon>
        <taxon>Uroviricota</taxon>
        <taxon>Caudoviricetes</taxon>
        <taxon>Lindbergviridae</taxon>
        <taxon>Tabernariusvirus</taxon>
        <taxon>Tabernariusvirus tabernarius</taxon>
    </lineage>
</organism>
<dbReference type="EMBL" id="MG018926">
    <property type="protein sequence ID" value="ATW57918.1"/>
    <property type="molecule type" value="Genomic_DNA"/>
</dbReference>
<feature type="compositionally biased region" description="Basic and acidic residues" evidence="1">
    <location>
        <begin position="219"/>
        <end position="230"/>
    </location>
</feature>
<proteinExistence type="predicted"/>
<dbReference type="PROSITE" id="PS50096">
    <property type="entry name" value="IQ"/>
    <property type="match status" value="1"/>
</dbReference>
<accession>A0A2H4P6W9</accession>
<evidence type="ECO:0000256" key="1">
    <source>
        <dbReference type="SAM" id="MobiDB-lite"/>
    </source>
</evidence>
<sequence>MTQATNERKGVVVFGFDYTLFTPAIRGDGVRYSRVENGIKLLQSCATINHFSVIIAVAGESMRQRLSKLIKKQTGMVEGMDFGLYLIPEEDGKLAVSGPEHFARVVANWVEYCNKQGAKITAGVSSDSGFLDIFISHQIRTVKCDDEATEVVEFREMTPEEIEQTKLAAAPAQSNGSLAAMQAAADSHLIEEDDEPLPEMVGQPEDKQAIEPEPAVAGERLDKRTRHDPSPDWQSDPIFSGDPAIEQAILFPQYWKELPKEWEFIDVYRVDELFPINLPGASRLYHARKKLMVPGVRTGGKTAFKDVEEAVATLQGWLRDHAPRK</sequence>
<protein>
    <submittedName>
        <fullName evidence="2">Uncharacterized protein</fullName>
    </submittedName>
</protein>
<keyword evidence="3" id="KW-1185">Reference proteome</keyword>
<feature type="region of interest" description="Disordered" evidence="1">
    <location>
        <begin position="197"/>
        <end position="238"/>
    </location>
</feature>
<name>A0A2H4P6W9_9CAUD</name>
<gene>
    <name evidence="2" type="ORF">CNR33_00072</name>
</gene>
<dbReference type="OrthoDB" id="15761at10239"/>
<dbReference type="Proteomes" id="UP000241090">
    <property type="component" value="Segment"/>
</dbReference>